<dbReference type="Proteomes" id="UP000018896">
    <property type="component" value="Unassembled WGS sequence"/>
</dbReference>
<feature type="domain" description="Pyridoxamine 5'-phosphate oxidase N-terminal" evidence="1">
    <location>
        <begin position="36"/>
        <end position="162"/>
    </location>
</feature>
<dbReference type="EMBL" id="BAUV01000007">
    <property type="protein sequence ID" value="GAE34393.1"/>
    <property type="molecule type" value="Genomic_DNA"/>
</dbReference>
<organism evidence="2 3">
    <name type="scientific">Halalkalibacter akibai (strain ATCC 43226 / DSM 21942 / CIP 109018 / JCM 9157 / 1139)</name>
    <name type="common">Bacillus akibai</name>
    <dbReference type="NCBI Taxonomy" id="1236973"/>
    <lineage>
        <taxon>Bacteria</taxon>
        <taxon>Bacillati</taxon>
        <taxon>Bacillota</taxon>
        <taxon>Bacilli</taxon>
        <taxon>Bacillales</taxon>
        <taxon>Bacillaceae</taxon>
        <taxon>Halalkalibacter</taxon>
    </lineage>
</organism>
<comment type="caution">
    <text evidence="2">The sequence shown here is derived from an EMBL/GenBank/DDBJ whole genome shotgun (WGS) entry which is preliminary data.</text>
</comment>
<dbReference type="PANTHER" id="PTHR42815:SF2">
    <property type="entry name" value="FAD-BINDING, PUTATIVE (AFU_ORTHOLOGUE AFUA_6G07600)-RELATED"/>
    <property type="match status" value="1"/>
</dbReference>
<dbReference type="PANTHER" id="PTHR42815">
    <property type="entry name" value="FAD-BINDING, PUTATIVE (AFU_ORTHOLOGUE AFUA_6G07600)-RELATED"/>
    <property type="match status" value="1"/>
</dbReference>
<name>W4QRX9_HALA3</name>
<dbReference type="Gene3D" id="2.30.110.10">
    <property type="entry name" value="Electron Transport, Fmn-binding Protein, Chain A"/>
    <property type="match status" value="1"/>
</dbReference>
<evidence type="ECO:0000313" key="3">
    <source>
        <dbReference type="Proteomes" id="UP000018896"/>
    </source>
</evidence>
<evidence type="ECO:0000313" key="2">
    <source>
        <dbReference type="EMBL" id="GAE34393.1"/>
    </source>
</evidence>
<dbReference type="STRING" id="1236973.JCM9157_1447"/>
<dbReference type="SUPFAM" id="SSF50475">
    <property type="entry name" value="FMN-binding split barrel"/>
    <property type="match status" value="1"/>
</dbReference>
<evidence type="ECO:0000259" key="1">
    <source>
        <dbReference type="Pfam" id="PF01243"/>
    </source>
</evidence>
<dbReference type="RefSeq" id="WP_035663230.1">
    <property type="nucleotide sequence ID" value="NZ_BAUV01000007.1"/>
</dbReference>
<accession>W4QRX9</accession>
<dbReference type="InterPro" id="IPR012349">
    <property type="entry name" value="Split_barrel_FMN-bd"/>
</dbReference>
<keyword evidence="3" id="KW-1185">Reference proteome</keyword>
<dbReference type="AlphaFoldDB" id="W4QRX9"/>
<dbReference type="Pfam" id="PF01243">
    <property type="entry name" value="PNPOx_N"/>
    <property type="match status" value="1"/>
</dbReference>
<reference evidence="2 3" key="1">
    <citation type="journal article" date="2014" name="Genome Announc.">
        <title>Draft Genome Sequences of Three Alkaliphilic Bacillus Strains, Bacillus wakoensis JCM 9140T, Bacillus akibai JCM 9157T, and Bacillus hemicellulosilyticus JCM 9152T.</title>
        <authorList>
            <person name="Yuki M."/>
            <person name="Oshima K."/>
            <person name="Suda W."/>
            <person name="Oshida Y."/>
            <person name="Kitamura K."/>
            <person name="Iida T."/>
            <person name="Hattori M."/>
            <person name="Ohkuma M."/>
        </authorList>
    </citation>
    <scope>NUCLEOTIDE SEQUENCE [LARGE SCALE GENOMIC DNA]</scope>
    <source>
        <strain evidence="2 3">JCM 9157</strain>
    </source>
</reference>
<proteinExistence type="predicted"/>
<dbReference type="eggNOG" id="COG3576">
    <property type="taxonomic scope" value="Bacteria"/>
</dbReference>
<dbReference type="OrthoDB" id="9796486at2"/>
<dbReference type="InterPro" id="IPR011576">
    <property type="entry name" value="Pyridox_Oxase_N"/>
</dbReference>
<gene>
    <name evidence="2" type="ORF">JCM9157_1447</name>
</gene>
<sequence>MSKQFGERLLQEKYQTTKRAAAFYQNQMLDHVNIPMQEFIKKQEMMFIATSDRNGNCDSSFKAGPPGFVRVMNKKTIMYPEYRGNGVMASLGNLTENPHIGLMFIDFVENRVGLHVNGKAFICENKELKNMPIHENVLKKIYREETRAERWVIIEIEEAYIHCSKHIPKMNKNEERNDNPIVAGDFFKVKQSRLSQV</sequence>
<protein>
    <recommendedName>
        <fullName evidence="1">Pyridoxamine 5'-phosphate oxidase N-terminal domain-containing protein</fullName>
    </recommendedName>
</protein>